<evidence type="ECO:0000313" key="20">
    <source>
        <dbReference type="Proteomes" id="UP000789342"/>
    </source>
</evidence>
<evidence type="ECO:0000256" key="2">
    <source>
        <dbReference type="ARBA" id="ARBA00022540"/>
    </source>
</evidence>
<dbReference type="PROSITE" id="PS51195">
    <property type="entry name" value="Q_MOTIF"/>
    <property type="match status" value="1"/>
</dbReference>
<feature type="region of interest" description="Disordered" evidence="15">
    <location>
        <begin position="483"/>
        <end position="626"/>
    </location>
</feature>
<evidence type="ECO:0000256" key="3">
    <source>
        <dbReference type="ARBA" id="ARBA00022741"/>
    </source>
</evidence>
<evidence type="ECO:0000256" key="11">
    <source>
        <dbReference type="ARBA" id="ARBA00025161"/>
    </source>
</evidence>
<dbReference type="PROSITE" id="PS51192">
    <property type="entry name" value="HELICASE_ATP_BIND_1"/>
    <property type="match status" value="1"/>
</dbReference>
<evidence type="ECO:0000256" key="9">
    <source>
        <dbReference type="ARBA" id="ARBA00024397"/>
    </source>
</evidence>
<evidence type="ECO:0000256" key="5">
    <source>
        <dbReference type="ARBA" id="ARBA00022806"/>
    </source>
</evidence>
<feature type="short sequence motif" description="Q motif" evidence="13">
    <location>
        <begin position="93"/>
        <end position="121"/>
    </location>
</feature>
<feature type="domain" description="DEAD-box RNA helicase Q" evidence="18">
    <location>
        <begin position="93"/>
        <end position="121"/>
    </location>
</feature>
<dbReference type="CDD" id="cd18787">
    <property type="entry name" value="SF2_C_DEAD"/>
    <property type="match status" value="1"/>
</dbReference>
<keyword evidence="2" id="KW-0396">Initiation factor</keyword>
<feature type="domain" description="Helicase ATP-binding" evidence="16">
    <location>
        <begin position="124"/>
        <end position="314"/>
    </location>
</feature>
<dbReference type="PROSITE" id="PS00039">
    <property type="entry name" value="DEAD_ATP_HELICASE"/>
    <property type="match status" value="1"/>
</dbReference>
<keyword evidence="5 14" id="KW-0347">Helicase</keyword>
<evidence type="ECO:0000256" key="4">
    <source>
        <dbReference type="ARBA" id="ARBA00022801"/>
    </source>
</evidence>
<keyword evidence="6 14" id="KW-0067">ATP-binding</keyword>
<dbReference type="GO" id="GO:0003743">
    <property type="term" value="F:translation initiation factor activity"/>
    <property type="evidence" value="ECO:0007669"/>
    <property type="project" value="UniProtKB-KW"/>
</dbReference>
<evidence type="ECO:0000259" key="16">
    <source>
        <dbReference type="PROSITE" id="PS51192"/>
    </source>
</evidence>
<comment type="function">
    <text evidence="11">ATP-binding RNA helicase involved in translation initiation. Remodels RNA in response to ADP and ATP concentrations by facilitating disruption, but also formation of RNA duplexes.</text>
</comment>
<evidence type="ECO:0000256" key="12">
    <source>
        <dbReference type="ARBA" id="ARBA00047984"/>
    </source>
</evidence>
<comment type="similarity">
    <text evidence="8">Belongs to the DEAD box helicase family. DDX3/DED1 subfamily.</text>
</comment>
<dbReference type="EC" id="3.6.4.13" evidence="1"/>
<dbReference type="InterPro" id="IPR044763">
    <property type="entry name" value="Ded1/Dbp1_DEADc"/>
</dbReference>
<gene>
    <name evidence="19" type="ORF">AMORRO_LOCUS7784</name>
</gene>
<dbReference type="InterPro" id="IPR014001">
    <property type="entry name" value="Helicase_ATP-bd"/>
</dbReference>
<dbReference type="Proteomes" id="UP000789342">
    <property type="component" value="Unassembled WGS sequence"/>
</dbReference>
<feature type="domain" description="Helicase C-terminal" evidence="17">
    <location>
        <begin position="326"/>
        <end position="486"/>
    </location>
</feature>
<keyword evidence="7" id="KW-0694">RNA-binding</keyword>
<comment type="caution">
    <text evidence="19">The sequence shown here is derived from an EMBL/GenBank/DDBJ whole genome shotgun (WGS) entry which is preliminary data.</text>
</comment>
<dbReference type="CDD" id="cd17967">
    <property type="entry name" value="DEADc_DDX3_DDX4"/>
    <property type="match status" value="1"/>
</dbReference>
<evidence type="ECO:0000256" key="1">
    <source>
        <dbReference type="ARBA" id="ARBA00012552"/>
    </source>
</evidence>
<evidence type="ECO:0000256" key="13">
    <source>
        <dbReference type="PROSITE-ProRule" id="PRU00552"/>
    </source>
</evidence>
<evidence type="ECO:0000256" key="10">
    <source>
        <dbReference type="ARBA" id="ARBA00024405"/>
    </source>
</evidence>
<feature type="compositionally biased region" description="Polar residues" evidence="15">
    <location>
        <begin position="606"/>
        <end position="615"/>
    </location>
</feature>
<dbReference type="GO" id="GO:0016787">
    <property type="term" value="F:hydrolase activity"/>
    <property type="evidence" value="ECO:0007669"/>
    <property type="project" value="UniProtKB-KW"/>
</dbReference>
<dbReference type="GO" id="GO:0003723">
    <property type="term" value="F:RNA binding"/>
    <property type="evidence" value="ECO:0007669"/>
    <property type="project" value="UniProtKB-KW"/>
</dbReference>
<feature type="compositionally biased region" description="Basic and acidic residues" evidence="15">
    <location>
        <begin position="503"/>
        <end position="519"/>
    </location>
</feature>
<dbReference type="Pfam" id="PF00270">
    <property type="entry name" value="DEAD"/>
    <property type="match status" value="1"/>
</dbReference>
<feature type="compositionally biased region" description="Basic and acidic residues" evidence="15">
    <location>
        <begin position="1"/>
        <end position="11"/>
    </location>
</feature>
<dbReference type="InterPro" id="IPR014014">
    <property type="entry name" value="RNA_helicase_DEAD_Q_motif"/>
</dbReference>
<evidence type="ECO:0000259" key="18">
    <source>
        <dbReference type="PROSITE" id="PS51195"/>
    </source>
</evidence>
<dbReference type="InterPro" id="IPR011545">
    <property type="entry name" value="DEAD/DEAH_box_helicase_dom"/>
</dbReference>
<comment type="catalytic activity">
    <reaction evidence="12">
        <text>ATP + H2O = ADP + phosphate + H(+)</text>
        <dbReference type="Rhea" id="RHEA:13065"/>
        <dbReference type="ChEBI" id="CHEBI:15377"/>
        <dbReference type="ChEBI" id="CHEBI:15378"/>
        <dbReference type="ChEBI" id="CHEBI:30616"/>
        <dbReference type="ChEBI" id="CHEBI:43474"/>
        <dbReference type="ChEBI" id="CHEBI:456216"/>
        <dbReference type="EC" id="3.6.4.13"/>
    </reaction>
</comment>
<feature type="region of interest" description="Disordered" evidence="15">
    <location>
        <begin position="1"/>
        <end position="26"/>
    </location>
</feature>
<evidence type="ECO:0000256" key="14">
    <source>
        <dbReference type="RuleBase" id="RU000492"/>
    </source>
</evidence>
<name>A0A9N9CGT9_9GLOM</name>
<dbReference type="GO" id="GO:0005524">
    <property type="term" value="F:ATP binding"/>
    <property type="evidence" value="ECO:0007669"/>
    <property type="project" value="UniProtKB-KW"/>
</dbReference>
<dbReference type="AlphaFoldDB" id="A0A9N9CGT9"/>
<dbReference type="OrthoDB" id="196131at2759"/>
<dbReference type="Pfam" id="PF00271">
    <property type="entry name" value="Helicase_C"/>
    <property type="match status" value="1"/>
</dbReference>
<keyword evidence="3 14" id="KW-0547">Nucleotide-binding</keyword>
<keyword evidence="20" id="KW-1185">Reference proteome</keyword>
<dbReference type="Gene3D" id="3.40.50.300">
    <property type="entry name" value="P-loop containing nucleotide triphosphate hydrolases"/>
    <property type="match status" value="2"/>
</dbReference>
<evidence type="ECO:0000259" key="17">
    <source>
        <dbReference type="PROSITE" id="PS51194"/>
    </source>
</evidence>
<dbReference type="PROSITE" id="PS51194">
    <property type="entry name" value="HELICASE_CTER"/>
    <property type="match status" value="1"/>
</dbReference>
<evidence type="ECO:0000313" key="19">
    <source>
        <dbReference type="EMBL" id="CAG8601048.1"/>
    </source>
</evidence>
<dbReference type="EMBL" id="CAJVPV010006167">
    <property type="protein sequence ID" value="CAG8601048.1"/>
    <property type="molecule type" value="Genomic_DNA"/>
</dbReference>
<dbReference type="SMART" id="SM00490">
    <property type="entry name" value="HELICc"/>
    <property type="match status" value="1"/>
</dbReference>
<dbReference type="InterPro" id="IPR027417">
    <property type="entry name" value="P-loop_NTPase"/>
</dbReference>
<dbReference type="FunFam" id="3.40.50.300:FF:000008">
    <property type="entry name" value="ATP-dependent RNA helicase RhlB"/>
    <property type="match status" value="1"/>
</dbReference>
<sequence>MSGFKSKEKGAGKWVQKQEQQTDSEKRQWAALRRRYEWKDSYDETGIAPRDEDLENELFGEENHVHTGINFSKYEEIKVNIKSADGVQIEPINSFDESNLHKVMKENIELAKYKVPTPVQKYSIPIITSKKDLMACAQTGSGKTAAFLIPVLSQLFGKRNLAAPRQQPGVLRKIKSEPLVLIIAPSRELATQIFDECRKFTYRSMMRPCVVYGGADPALQKEELAKGCDVLTATPGRLKDFLERGIISLRRVKFLVLDEADRMLDMGFEDDIRIIVQKSDLVNDGDRQTLMFSATFPKKIQDLAQDFLAKGYIFLTVGRVGGTTSDITQKILYVEEEKKRNQLVEMLLKQPPSRTLIFVKSKRGADSLDEYLYNQGFPTTSIHGDRTQREREDALISFKNGRAPILIATSVAARGLDIKNVMHVINYDLCEQIDEYVHRIGRTARVGNKGLATSFYNENNSDIAYELVKILMECNQEIPDFLQSHGDMPNDEYTRVGTSNVYGREDYKGRPITWDDSRNNYRNNQNRDASSPRRFQQSNFYAQGPPLNSPQYASQPERGFPVVNLPKANNQYNSEISHGYSSPHMNQNFNSDDDGSRNRPLPGNNWEPSVQQEAQKQWDPNAVPWK</sequence>
<dbReference type="SUPFAM" id="SSF52540">
    <property type="entry name" value="P-loop containing nucleoside triphosphate hydrolases"/>
    <property type="match status" value="1"/>
</dbReference>
<evidence type="ECO:0000256" key="7">
    <source>
        <dbReference type="ARBA" id="ARBA00022884"/>
    </source>
</evidence>
<dbReference type="InterPro" id="IPR000629">
    <property type="entry name" value="RNA-helicase_DEAD-box_CS"/>
</dbReference>
<evidence type="ECO:0000256" key="8">
    <source>
        <dbReference type="ARBA" id="ARBA00024358"/>
    </source>
</evidence>
<proteinExistence type="inferred from homology"/>
<dbReference type="SMART" id="SM00487">
    <property type="entry name" value="DEXDc"/>
    <property type="match status" value="1"/>
</dbReference>
<organism evidence="19 20">
    <name type="scientific">Acaulospora morrowiae</name>
    <dbReference type="NCBI Taxonomy" id="94023"/>
    <lineage>
        <taxon>Eukaryota</taxon>
        <taxon>Fungi</taxon>
        <taxon>Fungi incertae sedis</taxon>
        <taxon>Mucoromycota</taxon>
        <taxon>Glomeromycotina</taxon>
        <taxon>Glomeromycetes</taxon>
        <taxon>Diversisporales</taxon>
        <taxon>Acaulosporaceae</taxon>
        <taxon>Acaulospora</taxon>
    </lineage>
</organism>
<accession>A0A9N9CGT9</accession>
<feature type="compositionally biased region" description="Polar residues" evidence="15">
    <location>
        <begin position="567"/>
        <end position="590"/>
    </location>
</feature>
<dbReference type="FunFam" id="3.40.50.300:FF:000397">
    <property type="entry name" value="Probable ATP-dependent RNA helicase DDX4"/>
    <property type="match status" value="1"/>
</dbReference>
<evidence type="ECO:0000256" key="6">
    <source>
        <dbReference type="ARBA" id="ARBA00022840"/>
    </source>
</evidence>
<keyword evidence="4 14" id="KW-0378">Hydrolase</keyword>
<dbReference type="GO" id="GO:0003724">
    <property type="term" value="F:RNA helicase activity"/>
    <property type="evidence" value="ECO:0007669"/>
    <property type="project" value="UniProtKB-EC"/>
</dbReference>
<keyword evidence="2" id="KW-0648">Protein biosynthesis</keyword>
<feature type="compositionally biased region" description="Polar residues" evidence="15">
    <location>
        <begin position="520"/>
        <end position="541"/>
    </location>
</feature>
<reference evidence="19" key="1">
    <citation type="submission" date="2021-06" db="EMBL/GenBank/DDBJ databases">
        <authorList>
            <person name="Kallberg Y."/>
            <person name="Tangrot J."/>
            <person name="Rosling A."/>
        </authorList>
    </citation>
    <scope>NUCLEOTIDE SEQUENCE</scope>
    <source>
        <strain evidence="19">CL551</strain>
    </source>
</reference>
<evidence type="ECO:0000256" key="15">
    <source>
        <dbReference type="SAM" id="MobiDB-lite"/>
    </source>
</evidence>
<dbReference type="InterPro" id="IPR001650">
    <property type="entry name" value="Helicase_C-like"/>
</dbReference>
<dbReference type="PANTHER" id="PTHR47958">
    <property type="entry name" value="ATP-DEPENDENT RNA HELICASE DBP3"/>
    <property type="match status" value="1"/>
</dbReference>
<protein>
    <recommendedName>
        <fullName evidence="9">ATP-dependent RNA helicase DED1</fullName>
        <ecNumber evidence="1">3.6.4.13</ecNumber>
    </recommendedName>
    <alternativeName>
        <fullName evidence="10">ATP-dependent RNA helicase ded1</fullName>
    </alternativeName>
</protein>